<evidence type="ECO:0008006" key="5">
    <source>
        <dbReference type="Google" id="ProtNLM"/>
    </source>
</evidence>
<gene>
    <name evidence="3" type="ORF">ACIBG2_03785</name>
</gene>
<keyword evidence="2" id="KW-0812">Transmembrane</keyword>
<reference evidence="3 4" key="1">
    <citation type="submission" date="2024-10" db="EMBL/GenBank/DDBJ databases">
        <title>The Natural Products Discovery Center: Release of the First 8490 Sequenced Strains for Exploring Actinobacteria Biosynthetic Diversity.</title>
        <authorList>
            <person name="Kalkreuter E."/>
            <person name="Kautsar S.A."/>
            <person name="Yang D."/>
            <person name="Bader C.D."/>
            <person name="Teijaro C.N."/>
            <person name="Fluegel L."/>
            <person name="Davis C.M."/>
            <person name="Simpson J.R."/>
            <person name="Lauterbach L."/>
            <person name="Steele A.D."/>
            <person name="Gui C."/>
            <person name="Meng S."/>
            <person name="Li G."/>
            <person name="Viehrig K."/>
            <person name="Ye F."/>
            <person name="Su P."/>
            <person name="Kiefer A.F."/>
            <person name="Nichols A."/>
            <person name="Cepeda A.J."/>
            <person name="Yan W."/>
            <person name="Fan B."/>
            <person name="Jiang Y."/>
            <person name="Adhikari A."/>
            <person name="Zheng C.-J."/>
            <person name="Schuster L."/>
            <person name="Cowan T.M."/>
            <person name="Smanski M.J."/>
            <person name="Chevrette M.G."/>
            <person name="De Carvalho L.P.S."/>
            <person name="Shen B."/>
        </authorList>
    </citation>
    <scope>NUCLEOTIDE SEQUENCE [LARGE SCALE GENOMIC DNA]</scope>
    <source>
        <strain evidence="3 4">NPDC050545</strain>
    </source>
</reference>
<dbReference type="EMBL" id="JBITGY010000001">
    <property type="protein sequence ID" value="MFI6496478.1"/>
    <property type="molecule type" value="Genomic_DNA"/>
</dbReference>
<keyword evidence="2" id="KW-1133">Transmembrane helix</keyword>
<evidence type="ECO:0000313" key="4">
    <source>
        <dbReference type="Proteomes" id="UP001612741"/>
    </source>
</evidence>
<feature type="region of interest" description="Disordered" evidence="1">
    <location>
        <begin position="66"/>
        <end position="97"/>
    </location>
</feature>
<keyword evidence="4" id="KW-1185">Reference proteome</keyword>
<evidence type="ECO:0000256" key="2">
    <source>
        <dbReference type="SAM" id="Phobius"/>
    </source>
</evidence>
<organism evidence="3 4">
    <name type="scientific">Nonomuraea typhae</name>
    <dbReference type="NCBI Taxonomy" id="2603600"/>
    <lineage>
        <taxon>Bacteria</taxon>
        <taxon>Bacillati</taxon>
        <taxon>Actinomycetota</taxon>
        <taxon>Actinomycetes</taxon>
        <taxon>Streptosporangiales</taxon>
        <taxon>Streptosporangiaceae</taxon>
        <taxon>Nonomuraea</taxon>
    </lineage>
</organism>
<feature type="transmembrane region" description="Helical" evidence="2">
    <location>
        <begin position="41"/>
        <end position="60"/>
    </location>
</feature>
<accession>A0ABW7YKQ0</accession>
<proteinExistence type="predicted"/>
<sequence length="256" mass="27246">MTRTERDLRELLEHDSLDGRHKGVSVAGVDRRVRRIRGRRLQTAGALAAAGLAIAVGAGLTPGVGAPGVGRTPGTAAPPGDRSTTSARPSPSPSELPVFSAPAVTRNFTRGGERRTVAFTTRRPQVAVRLTCQRNTYLLLWLNGRLVRDEPCGEPGYPAGWMFTGLPVKIGTNSLTAMLLKRDTLGGGRMSEAAADEAAAWATPFPQKWSLVVMEQVGKQECAERNVIVDPDSGREVLSWKCTTPADAIGASPKPS</sequence>
<protein>
    <recommendedName>
        <fullName evidence="5">Ricin B lectin domain-containing protein</fullName>
    </recommendedName>
</protein>
<keyword evidence="2" id="KW-0472">Membrane</keyword>
<name>A0ABW7YKQ0_9ACTN</name>
<comment type="caution">
    <text evidence="3">The sequence shown here is derived from an EMBL/GenBank/DDBJ whole genome shotgun (WGS) entry which is preliminary data.</text>
</comment>
<evidence type="ECO:0000256" key="1">
    <source>
        <dbReference type="SAM" id="MobiDB-lite"/>
    </source>
</evidence>
<dbReference type="Proteomes" id="UP001612741">
    <property type="component" value="Unassembled WGS sequence"/>
</dbReference>
<dbReference type="RefSeq" id="WP_397078635.1">
    <property type="nucleotide sequence ID" value="NZ_JBITGY010000001.1"/>
</dbReference>
<evidence type="ECO:0000313" key="3">
    <source>
        <dbReference type="EMBL" id="MFI6496478.1"/>
    </source>
</evidence>